<comment type="caution">
    <text evidence="2">The sequence shown here is derived from an EMBL/GenBank/DDBJ whole genome shotgun (WGS) entry which is preliminary data.</text>
</comment>
<gene>
    <name evidence="2" type="ORF">ACFQ2X_13155</name>
</gene>
<dbReference type="EMBL" id="JBHTLR010000015">
    <property type="protein sequence ID" value="MFD1217556.1"/>
    <property type="molecule type" value="Genomic_DNA"/>
</dbReference>
<keyword evidence="1" id="KW-0812">Transmembrane</keyword>
<name>A0ABW3UD69_9GAMM</name>
<accession>A0ABW3UD69</accession>
<feature type="transmembrane region" description="Helical" evidence="1">
    <location>
        <begin position="66"/>
        <end position="84"/>
    </location>
</feature>
<evidence type="ECO:0000256" key="1">
    <source>
        <dbReference type="SAM" id="Phobius"/>
    </source>
</evidence>
<sequence length="100" mass="11078">MKPSEYNKEAREAFGKTLVDIGMAVFKGIILLFTIIPITAILKSIFDGPESTDTMVQAFFTMDNGTYLLLVGFIGLSFLIGHIFRKEGLKHIHAANQENA</sequence>
<reference evidence="3" key="1">
    <citation type="journal article" date="2019" name="Int. J. Syst. Evol. Microbiol.">
        <title>The Global Catalogue of Microorganisms (GCM) 10K type strain sequencing project: providing services to taxonomists for standard genome sequencing and annotation.</title>
        <authorList>
            <consortium name="The Broad Institute Genomics Platform"/>
            <consortium name="The Broad Institute Genome Sequencing Center for Infectious Disease"/>
            <person name="Wu L."/>
            <person name="Ma J."/>
        </authorList>
    </citation>
    <scope>NUCLEOTIDE SEQUENCE [LARGE SCALE GENOMIC DNA]</scope>
    <source>
        <strain evidence="3">CCUG 54356</strain>
    </source>
</reference>
<feature type="transmembrane region" description="Helical" evidence="1">
    <location>
        <begin position="21"/>
        <end position="46"/>
    </location>
</feature>
<keyword evidence="1" id="KW-0472">Membrane</keyword>
<organism evidence="2 3">
    <name type="scientific">Microbulbifer celer</name>
    <dbReference type="NCBI Taxonomy" id="435905"/>
    <lineage>
        <taxon>Bacteria</taxon>
        <taxon>Pseudomonadati</taxon>
        <taxon>Pseudomonadota</taxon>
        <taxon>Gammaproteobacteria</taxon>
        <taxon>Cellvibrionales</taxon>
        <taxon>Microbulbiferaceae</taxon>
        <taxon>Microbulbifer</taxon>
    </lineage>
</organism>
<keyword evidence="3" id="KW-1185">Reference proteome</keyword>
<protein>
    <submittedName>
        <fullName evidence="2">Uncharacterized protein</fullName>
    </submittedName>
</protein>
<evidence type="ECO:0000313" key="3">
    <source>
        <dbReference type="Proteomes" id="UP001597264"/>
    </source>
</evidence>
<keyword evidence="1" id="KW-1133">Transmembrane helix</keyword>
<dbReference type="RefSeq" id="WP_230438052.1">
    <property type="nucleotide sequence ID" value="NZ_CP087715.1"/>
</dbReference>
<dbReference type="Proteomes" id="UP001597264">
    <property type="component" value="Unassembled WGS sequence"/>
</dbReference>
<proteinExistence type="predicted"/>
<evidence type="ECO:0000313" key="2">
    <source>
        <dbReference type="EMBL" id="MFD1217556.1"/>
    </source>
</evidence>